<evidence type="ECO:0000259" key="1">
    <source>
        <dbReference type="Pfam" id="PF13966"/>
    </source>
</evidence>
<comment type="caution">
    <text evidence="2">The sequence shown here is derived from an EMBL/GenBank/DDBJ whole genome shotgun (WGS) entry which is preliminary data.</text>
</comment>
<accession>A0A9Q1KMW8</accession>
<keyword evidence="3" id="KW-1185">Reference proteome</keyword>
<evidence type="ECO:0000313" key="2">
    <source>
        <dbReference type="EMBL" id="KAJ8446318.1"/>
    </source>
</evidence>
<reference evidence="2" key="1">
    <citation type="submission" date="2022-04" db="EMBL/GenBank/DDBJ databases">
        <title>Carnegiea gigantea Genome sequencing and assembly v2.</title>
        <authorList>
            <person name="Copetti D."/>
            <person name="Sanderson M.J."/>
            <person name="Burquez A."/>
            <person name="Wojciechowski M.F."/>
        </authorList>
    </citation>
    <scope>NUCLEOTIDE SEQUENCE</scope>
    <source>
        <strain evidence="2">SGP5-SGP5p</strain>
        <tissue evidence="2">Aerial part</tissue>
    </source>
</reference>
<dbReference type="InterPro" id="IPR026960">
    <property type="entry name" value="RVT-Znf"/>
</dbReference>
<dbReference type="AlphaFoldDB" id="A0A9Q1KMW8"/>
<gene>
    <name evidence="2" type="ORF">Cgig2_005849</name>
</gene>
<organism evidence="2 3">
    <name type="scientific">Carnegiea gigantea</name>
    <dbReference type="NCBI Taxonomy" id="171969"/>
    <lineage>
        <taxon>Eukaryota</taxon>
        <taxon>Viridiplantae</taxon>
        <taxon>Streptophyta</taxon>
        <taxon>Embryophyta</taxon>
        <taxon>Tracheophyta</taxon>
        <taxon>Spermatophyta</taxon>
        <taxon>Magnoliopsida</taxon>
        <taxon>eudicotyledons</taxon>
        <taxon>Gunneridae</taxon>
        <taxon>Pentapetalae</taxon>
        <taxon>Caryophyllales</taxon>
        <taxon>Cactineae</taxon>
        <taxon>Cactaceae</taxon>
        <taxon>Cactoideae</taxon>
        <taxon>Echinocereeae</taxon>
        <taxon>Carnegiea</taxon>
    </lineage>
</organism>
<dbReference type="OrthoDB" id="1089029at2759"/>
<dbReference type="Pfam" id="PF13966">
    <property type="entry name" value="zf-RVT"/>
    <property type="match status" value="1"/>
</dbReference>
<proteinExistence type="predicted"/>
<sequence>MRQQSKLEWINNGDQCIKLFFTKMKQRKQANYIYSINDATGMRVDGFSAAAKVMIEFYHQLIGEQQTNHWWGYTTVIDVCWYWAKLCKVKEEFKWGSDVQHKWHWKGDPMGTYKVQLGYEWYLNLKSMKPLRTKIIWTRPATPRHSFIAWCLMQHKMPVNTIIARYIQGIPTGCDLYNKEEETQEHHFFQCTYTQQIWQNTSLWLKIQCTSSTL</sequence>
<name>A0A9Q1KMW8_9CARY</name>
<dbReference type="EMBL" id="JAKOGI010000057">
    <property type="protein sequence ID" value="KAJ8446318.1"/>
    <property type="molecule type" value="Genomic_DNA"/>
</dbReference>
<dbReference type="Proteomes" id="UP001153076">
    <property type="component" value="Unassembled WGS sequence"/>
</dbReference>
<feature type="domain" description="Reverse transcriptase zinc-binding" evidence="1">
    <location>
        <begin position="115"/>
        <end position="198"/>
    </location>
</feature>
<protein>
    <recommendedName>
        <fullName evidence="1">Reverse transcriptase zinc-binding domain-containing protein</fullName>
    </recommendedName>
</protein>
<evidence type="ECO:0000313" key="3">
    <source>
        <dbReference type="Proteomes" id="UP001153076"/>
    </source>
</evidence>